<reference evidence="1 2" key="1">
    <citation type="journal article" date="2022" name="DNA Res.">
        <title>Chromosomal-level genome assembly of the orchid tree Bauhinia variegata (Leguminosae; Cercidoideae) supports the allotetraploid origin hypothesis of Bauhinia.</title>
        <authorList>
            <person name="Zhong Y."/>
            <person name="Chen Y."/>
            <person name="Zheng D."/>
            <person name="Pang J."/>
            <person name="Liu Y."/>
            <person name="Luo S."/>
            <person name="Meng S."/>
            <person name="Qian L."/>
            <person name="Wei D."/>
            <person name="Dai S."/>
            <person name="Zhou R."/>
        </authorList>
    </citation>
    <scope>NUCLEOTIDE SEQUENCE [LARGE SCALE GENOMIC DNA]</scope>
    <source>
        <strain evidence="1">BV-YZ2020</strain>
    </source>
</reference>
<sequence>MAPQDHHHNFQWHFIDINHSNFHSYCHGLFLILLFLNILFFITVLFLCIHVCHRRFMESTAVASPAPPPACQWNGVVHYTYSMHNPLSVSAMSLYAESSSECCICLSVFQEEEKLKVLPCGHAYHSECLEKWICANPSCPLCRASLVQLNSLGKSTISN</sequence>
<name>A0ACB9L6Y4_BAUVA</name>
<dbReference type="Proteomes" id="UP000828941">
    <property type="component" value="Chromosome 12"/>
</dbReference>
<gene>
    <name evidence="1" type="ORF">L6164_028682</name>
</gene>
<accession>A0ACB9L6Y4</accession>
<keyword evidence="2" id="KW-1185">Reference proteome</keyword>
<evidence type="ECO:0000313" key="1">
    <source>
        <dbReference type="EMBL" id="KAI4305310.1"/>
    </source>
</evidence>
<evidence type="ECO:0000313" key="2">
    <source>
        <dbReference type="Proteomes" id="UP000828941"/>
    </source>
</evidence>
<comment type="caution">
    <text evidence="1">The sequence shown here is derived from an EMBL/GenBank/DDBJ whole genome shotgun (WGS) entry which is preliminary data.</text>
</comment>
<dbReference type="EMBL" id="CM039437">
    <property type="protein sequence ID" value="KAI4305310.1"/>
    <property type="molecule type" value="Genomic_DNA"/>
</dbReference>
<organism evidence="1 2">
    <name type="scientific">Bauhinia variegata</name>
    <name type="common">Purple orchid tree</name>
    <name type="synonym">Phanera variegata</name>
    <dbReference type="NCBI Taxonomy" id="167791"/>
    <lineage>
        <taxon>Eukaryota</taxon>
        <taxon>Viridiplantae</taxon>
        <taxon>Streptophyta</taxon>
        <taxon>Embryophyta</taxon>
        <taxon>Tracheophyta</taxon>
        <taxon>Spermatophyta</taxon>
        <taxon>Magnoliopsida</taxon>
        <taxon>eudicotyledons</taxon>
        <taxon>Gunneridae</taxon>
        <taxon>Pentapetalae</taxon>
        <taxon>rosids</taxon>
        <taxon>fabids</taxon>
        <taxon>Fabales</taxon>
        <taxon>Fabaceae</taxon>
        <taxon>Cercidoideae</taxon>
        <taxon>Cercideae</taxon>
        <taxon>Bauhiniinae</taxon>
        <taxon>Bauhinia</taxon>
    </lineage>
</organism>
<protein>
    <submittedName>
        <fullName evidence="1">Uncharacterized protein</fullName>
    </submittedName>
</protein>
<proteinExistence type="predicted"/>